<dbReference type="PANTHER" id="PTHR10221:SF9">
    <property type="entry name" value="TRANSCRIPTION INITIATION FACTOR TFIID SUBUNIT 6"/>
    <property type="match status" value="1"/>
</dbReference>
<dbReference type="Gene3D" id="1.10.20.10">
    <property type="entry name" value="Histone, subunit A"/>
    <property type="match status" value="1"/>
</dbReference>
<dbReference type="CDD" id="cd08050">
    <property type="entry name" value="TAF6C"/>
    <property type="match status" value="1"/>
</dbReference>
<dbReference type="InterPro" id="IPR037796">
    <property type="entry name" value="TAF6"/>
</dbReference>
<name>A0A8X8X876_SALSN</name>
<feature type="compositionally biased region" description="Polar residues" evidence="6">
    <location>
        <begin position="415"/>
        <end position="426"/>
    </location>
</feature>
<dbReference type="InterPro" id="IPR009072">
    <property type="entry name" value="Histone-fold"/>
</dbReference>
<feature type="region of interest" description="Disordered" evidence="6">
    <location>
        <begin position="469"/>
        <end position="496"/>
    </location>
</feature>
<comment type="similarity">
    <text evidence="2">Belongs to the TAF6 family.</text>
</comment>
<comment type="caution">
    <text evidence="8">The sequence shown here is derived from an EMBL/GenBank/DDBJ whole genome shotgun (WGS) entry which is preliminary data.</text>
</comment>
<dbReference type="FunFam" id="1.10.20.10:FF:000046">
    <property type="entry name" value="transcription initiation factor TFIID subunit 6"/>
    <property type="match status" value="1"/>
</dbReference>
<feature type="region of interest" description="Disordered" evidence="6">
    <location>
        <begin position="413"/>
        <end position="434"/>
    </location>
</feature>
<comment type="subcellular location">
    <subcellularLocation>
        <location evidence="1">Nucleus</location>
    </subcellularLocation>
</comment>
<dbReference type="Gene3D" id="1.25.40.770">
    <property type="entry name" value="TAF6, C-terminal HEAT repeat domain"/>
    <property type="match status" value="1"/>
</dbReference>
<evidence type="ECO:0000256" key="5">
    <source>
        <dbReference type="ARBA" id="ARBA00023242"/>
    </source>
</evidence>
<evidence type="ECO:0000259" key="7">
    <source>
        <dbReference type="SMART" id="SM00803"/>
    </source>
</evidence>
<keyword evidence="5" id="KW-0539">Nucleus</keyword>
<proteinExistence type="inferred from homology"/>
<dbReference type="EMBL" id="PNBA02000011">
    <property type="protein sequence ID" value="KAG6407478.1"/>
    <property type="molecule type" value="Genomic_DNA"/>
</dbReference>
<feature type="compositionally biased region" description="Polar residues" evidence="6">
    <location>
        <begin position="469"/>
        <end position="489"/>
    </location>
</feature>
<dbReference type="InterPro" id="IPR011442">
    <property type="entry name" value="TAF6_C"/>
</dbReference>
<keyword evidence="9" id="KW-1185">Reference proteome</keyword>
<sequence length="544" mass="60047">MSIVPKETIEVIAQSIGISNLSPDVLPALAADVEYRIREIMQESIKCMRHSKRTTLTTDDVDSALGLRNVEPIYGFASGDPLRFKRAAGHKDLFYIEEKDVEFKEVIEAPLPKAPLDTTVVAHWLAIEGVQPAIPENPPPEALQMLSLPADNRKTEVKEDGASVDIKLPIKHVVSQELQLYFEKITELTVTRSESPLFKAALVSLATDSGIHPLVPYFTLFVADEVSRNLNNFSLLFALMRLVRSLLRNPHIHIEPYLHQLMPSVLTCLVAKRLGNKFSDNHWELRNFTASLVASICKSWVHHIWPGLLQSPATCDQDNVDCFHRSIKNSPSTLWCCSGIAALGANVVRLLILPNLDPYLRLLEPEMQLEKQKNEIKRHEAWLVYGALLRAAGLCVYDRLKMLPSLPSPPARTVCRSNSKVVTTSSNKRKATMDNMMHQPPLKKLATDSSMGANSLPADIAGASGGYSTNTGAADSSRASGKNNVAGSSSRREIVGGQGFKTSSALEQAWKEDTDAAQLLPSLYEYFGESMLTFVPLPEASLFL</sequence>
<dbReference type="Proteomes" id="UP000298416">
    <property type="component" value="Unassembled WGS sequence"/>
</dbReference>
<dbReference type="Pfam" id="PF02969">
    <property type="entry name" value="TAF"/>
    <property type="match status" value="1"/>
</dbReference>
<gene>
    <name evidence="8" type="ORF">SASPL_130469</name>
</gene>
<dbReference type="InterPro" id="IPR004823">
    <property type="entry name" value="TAF_TATA-bd_Histone-like_dom"/>
</dbReference>
<evidence type="ECO:0000313" key="8">
    <source>
        <dbReference type="EMBL" id="KAG6407478.1"/>
    </source>
</evidence>
<dbReference type="GO" id="GO:0016251">
    <property type="term" value="F:RNA polymerase II general transcription initiation factor activity"/>
    <property type="evidence" value="ECO:0007669"/>
    <property type="project" value="InterPro"/>
</dbReference>
<evidence type="ECO:0000256" key="2">
    <source>
        <dbReference type="ARBA" id="ARBA00007688"/>
    </source>
</evidence>
<dbReference type="GO" id="GO:0005669">
    <property type="term" value="C:transcription factor TFIID complex"/>
    <property type="evidence" value="ECO:0007669"/>
    <property type="project" value="InterPro"/>
</dbReference>
<dbReference type="GO" id="GO:0003713">
    <property type="term" value="F:transcription coactivator activity"/>
    <property type="evidence" value="ECO:0007669"/>
    <property type="project" value="TreeGrafter"/>
</dbReference>
<dbReference type="GO" id="GO:0051123">
    <property type="term" value="P:RNA polymerase II preinitiation complex assembly"/>
    <property type="evidence" value="ECO:0007669"/>
    <property type="project" value="TreeGrafter"/>
</dbReference>
<reference evidence="8" key="2">
    <citation type="submission" date="2020-08" db="EMBL/GenBank/DDBJ databases">
        <title>Plant Genome Project.</title>
        <authorList>
            <person name="Zhang R.-G."/>
        </authorList>
    </citation>
    <scope>NUCLEOTIDE SEQUENCE</scope>
    <source>
        <strain evidence="8">Huo1</strain>
        <tissue evidence="8">Leaf</tissue>
    </source>
</reference>
<evidence type="ECO:0000256" key="6">
    <source>
        <dbReference type="SAM" id="MobiDB-lite"/>
    </source>
</evidence>
<evidence type="ECO:0000256" key="4">
    <source>
        <dbReference type="ARBA" id="ARBA00023163"/>
    </source>
</evidence>
<dbReference type="FunFam" id="1.25.40.770:FF:000001">
    <property type="entry name" value="Transcription initiation factor TFIID subunit 6"/>
    <property type="match status" value="1"/>
</dbReference>
<protein>
    <recommendedName>
        <fullName evidence="7">TATA box binding protein associated factor (TAF) histone-like fold domain-containing protein</fullName>
    </recommendedName>
</protein>
<evidence type="ECO:0000256" key="3">
    <source>
        <dbReference type="ARBA" id="ARBA00023015"/>
    </source>
</evidence>
<organism evidence="8">
    <name type="scientific">Salvia splendens</name>
    <name type="common">Scarlet sage</name>
    <dbReference type="NCBI Taxonomy" id="180675"/>
    <lineage>
        <taxon>Eukaryota</taxon>
        <taxon>Viridiplantae</taxon>
        <taxon>Streptophyta</taxon>
        <taxon>Embryophyta</taxon>
        <taxon>Tracheophyta</taxon>
        <taxon>Spermatophyta</taxon>
        <taxon>Magnoliopsida</taxon>
        <taxon>eudicotyledons</taxon>
        <taxon>Gunneridae</taxon>
        <taxon>Pentapetalae</taxon>
        <taxon>asterids</taxon>
        <taxon>lamiids</taxon>
        <taxon>Lamiales</taxon>
        <taxon>Lamiaceae</taxon>
        <taxon>Nepetoideae</taxon>
        <taxon>Mentheae</taxon>
        <taxon>Salviinae</taxon>
        <taxon>Salvia</taxon>
        <taxon>Salvia subgen. Calosphace</taxon>
        <taxon>core Calosphace</taxon>
    </lineage>
</organism>
<feature type="domain" description="TATA box binding protein associated factor (TAF) histone-like fold" evidence="7">
    <location>
        <begin position="2"/>
        <end position="68"/>
    </location>
</feature>
<keyword evidence="4" id="KW-0804">Transcription</keyword>
<reference evidence="8" key="1">
    <citation type="submission" date="2018-01" db="EMBL/GenBank/DDBJ databases">
        <authorList>
            <person name="Mao J.F."/>
        </authorList>
    </citation>
    <scope>NUCLEOTIDE SEQUENCE</scope>
    <source>
        <strain evidence="8">Huo1</strain>
        <tissue evidence="8">Leaf</tissue>
    </source>
</reference>
<dbReference type="InterPro" id="IPR016024">
    <property type="entry name" value="ARM-type_fold"/>
</dbReference>
<dbReference type="InterPro" id="IPR046344">
    <property type="entry name" value="TAF6_C_sf"/>
</dbReference>
<dbReference type="CDD" id="cd22931">
    <property type="entry name" value="HFD_TAF6"/>
    <property type="match status" value="1"/>
</dbReference>
<dbReference type="SUPFAM" id="SSF48371">
    <property type="entry name" value="ARM repeat"/>
    <property type="match status" value="1"/>
</dbReference>
<dbReference type="SMART" id="SM00803">
    <property type="entry name" value="TAF"/>
    <property type="match status" value="1"/>
</dbReference>
<dbReference type="SUPFAM" id="SSF47113">
    <property type="entry name" value="Histone-fold"/>
    <property type="match status" value="1"/>
</dbReference>
<accession>A0A8X8X876</accession>
<dbReference type="GO" id="GO:0000124">
    <property type="term" value="C:SAGA complex"/>
    <property type="evidence" value="ECO:0007669"/>
    <property type="project" value="InterPro"/>
</dbReference>
<dbReference type="GO" id="GO:0046695">
    <property type="term" value="C:SLIK (SAGA-like) complex"/>
    <property type="evidence" value="ECO:0007669"/>
    <property type="project" value="InterPro"/>
</dbReference>
<dbReference type="PANTHER" id="PTHR10221">
    <property type="entry name" value="TRANSCRIPTION INITIATION FACTOR TFIID SUBUNIT 6"/>
    <property type="match status" value="1"/>
</dbReference>
<keyword evidence="3" id="KW-0805">Transcription regulation</keyword>
<dbReference type="GO" id="GO:0046982">
    <property type="term" value="F:protein heterodimerization activity"/>
    <property type="evidence" value="ECO:0007669"/>
    <property type="project" value="InterPro"/>
</dbReference>
<evidence type="ECO:0000256" key="1">
    <source>
        <dbReference type="ARBA" id="ARBA00004123"/>
    </source>
</evidence>
<dbReference type="Pfam" id="PF07571">
    <property type="entry name" value="TAF6_C"/>
    <property type="match status" value="1"/>
</dbReference>
<evidence type="ECO:0000313" key="9">
    <source>
        <dbReference type="Proteomes" id="UP000298416"/>
    </source>
</evidence>
<dbReference type="AlphaFoldDB" id="A0A8X8X876"/>